<proteinExistence type="predicted"/>
<dbReference type="PROSITE" id="PS52012">
    <property type="entry name" value="CFEM"/>
    <property type="match status" value="1"/>
</dbReference>
<feature type="signal peptide" evidence="6">
    <location>
        <begin position="1"/>
        <end position="19"/>
    </location>
</feature>
<accession>A0A8H6HJ49</accession>
<evidence type="ECO:0000256" key="6">
    <source>
        <dbReference type="SAM" id="SignalP"/>
    </source>
</evidence>
<dbReference type="SMART" id="SM00747">
    <property type="entry name" value="CFEM"/>
    <property type="match status" value="1"/>
</dbReference>
<evidence type="ECO:0000256" key="2">
    <source>
        <dbReference type="ARBA" id="ARBA00022525"/>
    </source>
</evidence>
<keyword evidence="3 6" id="KW-0732">Signal</keyword>
<evidence type="ECO:0000256" key="5">
    <source>
        <dbReference type="SAM" id="MobiDB-lite"/>
    </source>
</evidence>
<feature type="region of interest" description="Disordered" evidence="5">
    <location>
        <begin position="162"/>
        <end position="200"/>
    </location>
</feature>
<feature type="region of interest" description="Disordered" evidence="5">
    <location>
        <begin position="19"/>
        <end position="84"/>
    </location>
</feature>
<evidence type="ECO:0000256" key="1">
    <source>
        <dbReference type="ARBA" id="ARBA00004613"/>
    </source>
</evidence>
<sequence>MHILLYLLFTAQLALHGHAQASGPPITPPTLTLPTIDPGTGSPTSTTSPSTSTSTRPGSGSSSTSTRSGNGTSTSPNPSTTSSAEFPSLSQYPACVSNCLAMAVAAASCQSVVDVNCFCVKPVFPQALYTCINKDCPTELTSAEDLAQNFCRIASASPTLTFPTSTPTPTSSSTSTSSTSSSTTSTSTPQQTNTSNNAATAPSTSLWSYITTTMIVTLALTSFVTA</sequence>
<reference evidence="8 9" key="1">
    <citation type="submission" date="2020-07" db="EMBL/GenBank/DDBJ databases">
        <title>Comparative genomics of pyrophilous fungi reveals a link between fire events and developmental genes.</title>
        <authorList>
            <consortium name="DOE Joint Genome Institute"/>
            <person name="Steindorff A.S."/>
            <person name="Carver A."/>
            <person name="Calhoun S."/>
            <person name="Stillman K."/>
            <person name="Liu H."/>
            <person name="Lipzen A."/>
            <person name="Pangilinan J."/>
            <person name="Labutti K."/>
            <person name="Bruns T.D."/>
            <person name="Grigoriev I.V."/>
        </authorList>
    </citation>
    <scope>NUCLEOTIDE SEQUENCE [LARGE SCALE GENOMIC DNA]</scope>
    <source>
        <strain evidence="8 9">CBS 144469</strain>
    </source>
</reference>
<feature type="compositionally biased region" description="Low complexity" evidence="5">
    <location>
        <begin position="29"/>
        <end position="83"/>
    </location>
</feature>
<dbReference type="InterPro" id="IPR008427">
    <property type="entry name" value="Extracellular_membr_CFEM_dom"/>
</dbReference>
<keyword evidence="9" id="KW-1185">Reference proteome</keyword>
<feature type="chain" id="PRO_5034781132" description="CFEM domain-containing protein" evidence="6">
    <location>
        <begin position="20"/>
        <end position="226"/>
    </location>
</feature>
<dbReference type="Pfam" id="PF05730">
    <property type="entry name" value="CFEM"/>
    <property type="match status" value="1"/>
</dbReference>
<evidence type="ECO:0000313" key="9">
    <source>
        <dbReference type="Proteomes" id="UP000521943"/>
    </source>
</evidence>
<evidence type="ECO:0000256" key="3">
    <source>
        <dbReference type="ARBA" id="ARBA00022729"/>
    </source>
</evidence>
<evidence type="ECO:0000313" key="8">
    <source>
        <dbReference type="EMBL" id="KAF6746753.1"/>
    </source>
</evidence>
<dbReference type="AlphaFoldDB" id="A0A8H6HJ49"/>
<keyword evidence="2" id="KW-0964">Secreted</keyword>
<comment type="subcellular location">
    <subcellularLocation>
        <location evidence="1">Secreted</location>
    </subcellularLocation>
</comment>
<comment type="caution">
    <text evidence="8">The sequence shown here is derived from an EMBL/GenBank/DDBJ whole genome shotgun (WGS) entry which is preliminary data.</text>
</comment>
<name>A0A8H6HJ49_9AGAR</name>
<dbReference type="EMBL" id="JACGCI010000089">
    <property type="protein sequence ID" value="KAF6746753.1"/>
    <property type="molecule type" value="Genomic_DNA"/>
</dbReference>
<keyword evidence="4" id="KW-1015">Disulfide bond</keyword>
<dbReference type="GO" id="GO:0005576">
    <property type="term" value="C:extracellular region"/>
    <property type="evidence" value="ECO:0007669"/>
    <property type="project" value="UniProtKB-SubCell"/>
</dbReference>
<protein>
    <recommendedName>
        <fullName evidence="7">CFEM domain-containing protein</fullName>
    </recommendedName>
</protein>
<organism evidence="8 9">
    <name type="scientific">Ephemerocybe angulata</name>
    <dbReference type="NCBI Taxonomy" id="980116"/>
    <lineage>
        <taxon>Eukaryota</taxon>
        <taxon>Fungi</taxon>
        <taxon>Dikarya</taxon>
        <taxon>Basidiomycota</taxon>
        <taxon>Agaricomycotina</taxon>
        <taxon>Agaricomycetes</taxon>
        <taxon>Agaricomycetidae</taxon>
        <taxon>Agaricales</taxon>
        <taxon>Agaricineae</taxon>
        <taxon>Psathyrellaceae</taxon>
        <taxon>Ephemerocybe</taxon>
    </lineage>
</organism>
<gene>
    <name evidence="8" type="ORF">DFP72DRAFT_922168</name>
</gene>
<feature type="domain" description="CFEM" evidence="7">
    <location>
        <begin position="67"/>
        <end position="181"/>
    </location>
</feature>
<evidence type="ECO:0000256" key="4">
    <source>
        <dbReference type="ARBA" id="ARBA00023157"/>
    </source>
</evidence>
<evidence type="ECO:0000259" key="7">
    <source>
        <dbReference type="PROSITE" id="PS52012"/>
    </source>
</evidence>
<dbReference type="Proteomes" id="UP000521943">
    <property type="component" value="Unassembled WGS sequence"/>
</dbReference>
<dbReference type="OrthoDB" id="3267106at2759"/>